<keyword evidence="2" id="KW-0472">Membrane</keyword>
<dbReference type="EMBL" id="CH480820">
    <property type="protein sequence ID" value="EDW54488.1"/>
    <property type="molecule type" value="Genomic_DNA"/>
</dbReference>
<keyword evidence="2" id="KW-1133">Transmembrane helix</keyword>
<feature type="transmembrane region" description="Helical" evidence="2">
    <location>
        <begin position="51"/>
        <end position="73"/>
    </location>
</feature>
<dbReference type="PhylomeDB" id="B4I1T1"/>
<feature type="region of interest" description="Disordered" evidence="1">
    <location>
        <begin position="22"/>
        <end position="42"/>
    </location>
</feature>
<evidence type="ECO:0000313" key="3">
    <source>
        <dbReference type="EMBL" id="EDW54488.1"/>
    </source>
</evidence>
<dbReference type="AlphaFoldDB" id="B4I1T1"/>
<name>B4I1T1_DROSE</name>
<dbReference type="OMA" id="MAFDIGE"/>
<keyword evidence="4" id="KW-1185">Reference proteome</keyword>
<dbReference type="Proteomes" id="UP000001292">
    <property type="component" value="Unassembled WGS sequence"/>
</dbReference>
<evidence type="ECO:0000256" key="1">
    <source>
        <dbReference type="SAM" id="MobiDB-lite"/>
    </source>
</evidence>
<evidence type="ECO:0000313" key="4">
    <source>
        <dbReference type="Proteomes" id="UP000001292"/>
    </source>
</evidence>
<gene>
    <name evidence="3" type="primary">Dsec\GM18612</name>
    <name evidence="3" type="ORF">Dsec_GM18612</name>
</gene>
<keyword evidence="2" id="KW-0812">Transmembrane</keyword>
<proteinExistence type="predicted"/>
<evidence type="ECO:0000256" key="2">
    <source>
        <dbReference type="SAM" id="Phobius"/>
    </source>
</evidence>
<dbReference type="HOGENOM" id="CLU_2545031_0_0_1"/>
<organism evidence="4">
    <name type="scientific">Drosophila sechellia</name>
    <name type="common">Fruit fly</name>
    <dbReference type="NCBI Taxonomy" id="7238"/>
    <lineage>
        <taxon>Eukaryota</taxon>
        <taxon>Metazoa</taxon>
        <taxon>Ecdysozoa</taxon>
        <taxon>Arthropoda</taxon>
        <taxon>Hexapoda</taxon>
        <taxon>Insecta</taxon>
        <taxon>Pterygota</taxon>
        <taxon>Neoptera</taxon>
        <taxon>Endopterygota</taxon>
        <taxon>Diptera</taxon>
        <taxon>Brachycera</taxon>
        <taxon>Muscomorpha</taxon>
        <taxon>Ephydroidea</taxon>
        <taxon>Drosophilidae</taxon>
        <taxon>Drosophila</taxon>
        <taxon>Sophophora</taxon>
    </lineage>
</organism>
<protein>
    <submittedName>
        <fullName evidence="3">GM18612</fullName>
    </submittedName>
</protein>
<sequence length="83" mass="9040">MKHTSPSEATSSSNISMFSRQCLSHPTRSPPTTTPTAAASRPPCRAPRWTLCLWTLVIASGCLMLSAPTTMAFDIGEYRLQLN</sequence>
<accession>B4I1T1</accession>
<reference evidence="3 4" key="1">
    <citation type="journal article" date="2007" name="Nature">
        <title>Evolution of genes and genomes on the Drosophila phylogeny.</title>
        <authorList>
            <consortium name="Drosophila 12 Genomes Consortium"/>
            <person name="Clark A.G."/>
            <person name="Eisen M.B."/>
            <person name="Smith D.R."/>
            <person name="Bergman C.M."/>
            <person name="Oliver B."/>
            <person name="Markow T.A."/>
            <person name="Kaufman T.C."/>
            <person name="Kellis M."/>
            <person name="Gelbart W."/>
            <person name="Iyer V.N."/>
            <person name="Pollard D.A."/>
            <person name="Sackton T.B."/>
            <person name="Larracuente A.M."/>
            <person name="Singh N.D."/>
            <person name="Abad J.P."/>
            <person name="Abt D.N."/>
            <person name="Adryan B."/>
            <person name="Aguade M."/>
            <person name="Akashi H."/>
            <person name="Anderson W.W."/>
            <person name="Aquadro C.F."/>
            <person name="Ardell D.H."/>
            <person name="Arguello R."/>
            <person name="Artieri C.G."/>
            <person name="Barbash D.A."/>
            <person name="Barker D."/>
            <person name="Barsanti P."/>
            <person name="Batterham P."/>
            <person name="Batzoglou S."/>
            <person name="Begun D."/>
            <person name="Bhutkar A."/>
            <person name="Blanco E."/>
            <person name="Bosak S.A."/>
            <person name="Bradley R.K."/>
            <person name="Brand A.D."/>
            <person name="Brent M.R."/>
            <person name="Brooks A.N."/>
            <person name="Brown R.H."/>
            <person name="Butlin R.K."/>
            <person name="Caggese C."/>
            <person name="Calvi B.R."/>
            <person name="Bernardo de Carvalho A."/>
            <person name="Caspi A."/>
            <person name="Castrezana S."/>
            <person name="Celniker S.E."/>
            <person name="Chang J.L."/>
            <person name="Chapple C."/>
            <person name="Chatterji S."/>
            <person name="Chinwalla A."/>
            <person name="Civetta A."/>
            <person name="Clifton S.W."/>
            <person name="Comeron J.M."/>
            <person name="Costello J.C."/>
            <person name="Coyne J.A."/>
            <person name="Daub J."/>
            <person name="David R.G."/>
            <person name="Delcher A.L."/>
            <person name="Delehaunty K."/>
            <person name="Do C.B."/>
            <person name="Ebling H."/>
            <person name="Edwards K."/>
            <person name="Eickbush T."/>
            <person name="Evans J.D."/>
            <person name="Filipski A."/>
            <person name="Findeiss S."/>
            <person name="Freyhult E."/>
            <person name="Fulton L."/>
            <person name="Fulton R."/>
            <person name="Garcia A.C."/>
            <person name="Gardiner A."/>
            <person name="Garfield D.A."/>
            <person name="Garvin B.E."/>
            <person name="Gibson G."/>
            <person name="Gilbert D."/>
            <person name="Gnerre S."/>
            <person name="Godfrey J."/>
            <person name="Good R."/>
            <person name="Gotea V."/>
            <person name="Gravely B."/>
            <person name="Greenberg A.J."/>
            <person name="Griffiths-Jones S."/>
            <person name="Gross S."/>
            <person name="Guigo R."/>
            <person name="Gustafson E.A."/>
            <person name="Haerty W."/>
            <person name="Hahn M.W."/>
            <person name="Halligan D.L."/>
            <person name="Halpern A.L."/>
            <person name="Halter G.M."/>
            <person name="Han M.V."/>
            <person name="Heger A."/>
            <person name="Hillier L."/>
            <person name="Hinrichs A.S."/>
            <person name="Holmes I."/>
            <person name="Hoskins R.A."/>
            <person name="Hubisz M.J."/>
            <person name="Hultmark D."/>
            <person name="Huntley M.A."/>
            <person name="Jaffe D.B."/>
            <person name="Jagadeeshan S."/>
            <person name="Jeck W.R."/>
            <person name="Johnson J."/>
            <person name="Jones C.D."/>
            <person name="Jordan W.C."/>
            <person name="Karpen G.H."/>
            <person name="Kataoka E."/>
            <person name="Keightley P.D."/>
            <person name="Kheradpour P."/>
            <person name="Kirkness E.F."/>
            <person name="Koerich L.B."/>
            <person name="Kristiansen K."/>
            <person name="Kudrna D."/>
            <person name="Kulathinal R.J."/>
            <person name="Kumar S."/>
            <person name="Kwok R."/>
            <person name="Lander E."/>
            <person name="Langley C.H."/>
            <person name="Lapoint R."/>
            <person name="Lazzaro B.P."/>
            <person name="Lee S.J."/>
            <person name="Levesque L."/>
            <person name="Li R."/>
            <person name="Lin C.F."/>
            <person name="Lin M.F."/>
            <person name="Lindblad-Toh K."/>
            <person name="Llopart A."/>
            <person name="Long M."/>
            <person name="Low L."/>
            <person name="Lozovsky E."/>
            <person name="Lu J."/>
            <person name="Luo M."/>
            <person name="Machado C.A."/>
            <person name="Makalowski W."/>
            <person name="Marzo M."/>
            <person name="Matsuda M."/>
            <person name="Matzkin L."/>
            <person name="McAllister B."/>
            <person name="McBride C.S."/>
            <person name="McKernan B."/>
            <person name="McKernan K."/>
            <person name="Mendez-Lago M."/>
            <person name="Minx P."/>
            <person name="Mollenhauer M.U."/>
            <person name="Montooth K."/>
            <person name="Mount S.M."/>
            <person name="Mu X."/>
            <person name="Myers E."/>
            <person name="Negre B."/>
            <person name="Newfeld S."/>
            <person name="Nielsen R."/>
            <person name="Noor M.A."/>
            <person name="O'Grady P."/>
            <person name="Pachter L."/>
            <person name="Papaceit M."/>
            <person name="Parisi M.J."/>
            <person name="Parisi M."/>
            <person name="Parts L."/>
            <person name="Pedersen J.S."/>
            <person name="Pesole G."/>
            <person name="Phillippy A.M."/>
            <person name="Ponting C.P."/>
            <person name="Pop M."/>
            <person name="Porcelli D."/>
            <person name="Powell J.R."/>
            <person name="Prohaska S."/>
            <person name="Pruitt K."/>
            <person name="Puig M."/>
            <person name="Quesneville H."/>
            <person name="Ram K.R."/>
            <person name="Rand D."/>
            <person name="Rasmussen M.D."/>
            <person name="Reed L.K."/>
            <person name="Reenan R."/>
            <person name="Reily A."/>
            <person name="Remington K.A."/>
            <person name="Rieger T.T."/>
            <person name="Ritchie M.G."/>
            <person name="Robin C."/>
            <person name="Rogers Y.H."/>
            <person name="Rohde C."/>
            <person name="Rozas J."/>
            <person name="Rubenfield M.J."/>
            <person name="Ruiz A."/>
            <person name="Russo S."/>
            <person name="Salzberg S.L."/>
            <person name="Sanchez-Gracia A."/>
            <person name="Saranga D.J."/>
            <person name="Sato H."/>
            <person name="Schaeffer S.W."/>
            <person name="Schatz M.C."/>
            <person name="Schlenke T."/>
            <person name="Schwartz R."/>
            <person name="Segarra C."/>
            <person name="Singh R.S."/>
            <person name="Sirot L."/>
            <person name="Sirota M."/>
            <person name="Sisneros N.B."/>
            <person name="Smith C.D."/>
            <person name="Smith T.F."/>
            <person name="Spieth J."/>
            <person name="Stage D.E."/>
            <person name="Stark A."/>
            <person name="Stephan W."/>
            <person name="Strausberg R.L."/>
            <person name="Strempel S."/>
            <person name="Sturgill D."/>
            <person name="Sutton G."/>
            <person name="Sutton G.G."/>
            <person name="Tao W."/>
            <person name="Teichmann S."/>
            <person name="Tobari Y.N."/>
            <person name="Tomimura Y."/>
            <person name="Tsolas J.M."/>
            <person name="Valente V.L."/>
            <person name="Venter E."/>
            <person name="Venter J.C."/>
            <person name="Vicario S."/>
            <person name="Vieira F.G."/>
            <person name="Vilella A.J."/>
            <person name="Villasante A."/>
            <person name="Walenz B."/>
            <person name="Wang J."/>
            <person name="Wasserman M."/>
            <person name="Watts T."/>
            <person name="Wilson D."/>
            <person name="Wilson R.K."/>
            <person name="Wing R.A."/>
            <person name="Wolfner M.F."/>
            <person name="Wong A."/>
            <person name="Wong G.K."/>
            <person name="Wu C.I."/>
            <person name="Wu G."/>
            <person name="Yamamoto D."/>
            <person name="Yang H.P."/>
            <person name="Yang S.P."/>
            <person name="Yorke J.A."/>
            <person name="Yoshida K."/>
            <person name="Zdobnov E."/>
            <person name="Zhang P."/>
            <person name="Zhang Y."/>
            <person name="Zimin A.V."/>
            <person name="Baldwin J."/>
            <person name="Abdouelleil A."/>
            <person name="Abdulkadir J."/>
            <person name="Abebe A."/>
            <person name="Abera B."/>
            <person name="Abreu J."/>
            <person name="Acer S.C."/>
            <person name="Aftuck L."/>
            <person name="Alexander A."/>
            <person name="An P."/>
            <person name="Anderson E."/>
            <person name="Anderson S."/>
            <person name="Arachi H."/>
            <person name="Azer M."/>
            <person name="Bachantsang P."/>
            <person name="Barry A."/>
            <person name="Bayul T."/>
            <person name="Berlin A."/>
            <person name="Bessette D."/>
            <person name="Bloom T."/>
            <person name="Blye J."/>
            <person name="Boguslavskiy L."/>
            <person name="Bonnet C."/>
            <person name="Boukhgalter B."/>
            <person name="Bourzgui I."/>
            <person name="Brown A."/>
            <person name="Cahill P."/>
            <person name="Channer S."/>
            <person name="Cheshatsang Y."/>
            <person name="Chuda L."/>
            <person name="Citroen M."/>
            <person name="Collymore A."/>
            <person name="Cooke P."/>
            <person name="Costello M."/>
            <person name="D'Aco K."/>
            <person name="Daza R."/>
            <person name="De Haan G."/>
            <person name="DeGray S."/>
            <person name="DeMaso C."/>
            <person name="Dhargay N."/>
            <person name="Dooley K."/>
            <person name="Dooley E."/>
            <person name="Doricent M."/>
            <person name="Dorje P."/>
            <person name="Dorjee K."/>
            <person name="Dupes A."/>
            <person name="Elong R."/>
            <person name="Falk J."/>
            <person name="Farina A."/>
            <person name="Faro S."/>
            <person name="Ferguson D."/>
            <person name="Fisher S."/>
            <person name="Foley C.D."/>
            <person name="Franke A."/>
            <person name="Friedrich D."/>
            <person name="Gadbois L."/>
            <person name="Gearin G."/>
            <person name="Gearin C.R."/>
            <person name="Giannoukos G."/>
            <person name="Goode T."/>
            <person name="Graham J."/>
            <person name="Grandbois E."/>
            <person name="Grewal S."/>
            <person name="Gyaltsen K."/>
            <person name="Hafez N."/>
            <person name="Hagos B."/>
            <person name="Hall J."/>
            <person name="Henson C."/>
            <person name="Hollinger A."/>
            <person name="Honan T."/>
            <person name="Huard M.D."/>
            <person name="Hughes L."/>
            <person name="Hurhula B."/>
            <person name="Husby M.E."/>
            <person name="Kamat A."/>
            <person name="Kanga B."/>
            <person name="Kashin S."/>
            <person name="Khazanovich D."/>
            <person name="Kisner P."/>
            <person name="Lance K."/>
            <person name="Lara M."/>
            <person name="Lee W."/>
            <person name="Lennon N."/>
            <person name="Letendre F."/>
            <person name="LeVine R."/>
            <person name="Lipovsky A."/>
            <person name="Liu X."/>
            <person name="Liu J."/>
            <person name="Liu S."/>
            <person name="Lokyitsang T."/>
            <person name="Lokyitsang Y."/>
            <person name="Lubonja R."/>
            <person name="Lui A."/>
            <person name="MacDonald P."/>
            <person name="Magnisalis V."/>
            <person name="Maru K."/>
            <person name="Matthews C."/>
            <person name="McCusker W."/>
            <person name="McDonough S."/>
            <person name="Mehta T."/>
            <person name="Meldrim J."/>
            <person name="Meneus L."/>
            <person name="Mihai O."/>
            <person name="Mihalev A."/>
            <person name="Mihova T."/>
            <person name="Mittelman R."/>
            <person name="Mlenga V."/>
            <person name="Montmayeur A."/>
            <person name="Mulrain L."/>
            <person name="Navidi A."/>
            <person name="Naylor J."/>
            <person name="Negash T."/>
            <person name="Nguyen T."/>
            <person name="Nguyen N."/>
            <person name="Nicol R."/>
            <person name="Norbu C."/>
            <person name="Norbu N."/>
            <person name="Novod N."/>
            <person name="O'Neill B."/>
            <person name="Osman S."/>
            <person name="Markiewicz E."/>
            <person name="Oyono O.L."/>
            <person name="Patti C."/>
            <person name="Phunkhang P."/>
            <person name="Pierre F."/>
            <person name="Priest M."/>
            <person name="Raghuraman S."/>
            <person name="Rege F."/>
            <person name="Reyes R."/>
            <person name="Rise C."/>
            <person name="Rogov P."/>
            <person name="Ross K."/>
            <person name="Ryan E."/>
            <person name="Settipalli S."/>
            <person name="Shea T."/>
            <person name="Sherpa N."/>
            <person name="Shi L."/>
            <person name="Shih D."/>
            <person name="Sparrow T."/>
            <person name="Spaulding J."/>
            <person name="Stalker J."/>
            <person name="Stange-Thomann N."/>
            <person name="Stavropoulos S."/>
            <person name="Stone C."/>
            <person name="Strader C."/>
            <person name="Tesfaye S."/>
            <person name="Thomson T."/>
            <person name="Thoulutsang Y."/>
            <person name="Thoulutsang D."/>
            <person name="Topham K."/>
            <person name="Topping I."/>
            <person name="Tsamla T."/>
            <person name="Vassiliev H."/>
            <person name="Vo A."/>
            <person name="Wangchuk T."/>
            <person name="Wangdi T."/>
            <person name="Weiand M."/>
            <person name="Wilkinson J."/>
            <person name="Wilson A."/>
            <person name="Yadav S."/>
            <person name="Young G."/>
            <person name="Yu Q."/>
            <person name="Zembek L."/>
            <person name="Zhong D."/>
            <person name="Zimmer A."/>
            <person name="Zwirko Z."/>
            <person name="Jaffe D.B."/>
            <person name="Alvarez P."/>
            <person name="Brockman W."/>
            <person name="Butler J."/>
            <person name="Chin C."/>
            <person name="Gnerre S."/>
            <person name="Grabherr M."/>
            <person name="Kleber M."/>
            <person name="Mauceli E."/>
            <person name="MacCallum I."/>
        </authorList>
    </citation>
    <scope>NUCLEOTIDE SEQUENCE [LARGE SCALE GENOMIC DNA]</scope>
    <source>
        <strain evidence="4">Rob3c / Tucson 14021-0248.25</strain>
    </source>
</reference>